<accession>A0A166X1J4</accession>
<dbReference type="Gene3D" id="2.30.130.40">
    <property type="entry name" value="LON domain-like"/>
    <property type="match status" value="1"/>
</dbReference>
<evidence type="ECO:0000259" key="1">
    <source>
        <dbReference type="Pfam" id="PF02190"/>
    </source>
</evidence>
<proteinExistence type="predicted"/>
<dbReference type="InterPro" id="IPR003111">
    <property type="entry name" value="Lon_prtase_N"/>
</dbReference>
<dbReference type="EMBL" id="AUYB01000100">
    <property type="protein sequence ID" value="KZN39140.1"/>
    <property type="molecule type" value="Genomic_DNA"/>
</dbReference>
<evidence type="ECO:0000313" key="3">
    <source>
        <dbReference type="Proteomes" id="UP000076643"/>
    </source>
</evidence>
<name>A0A166X1J4_9GAMM</name>
<reference evidence="2 3" key="1">
    <citation type="submission" date="2013-07" db="EMBL/GenBank/DDBJ databases">
        <title>Comparative Genomic and Metabolomic Analysis of Twelve Strains of Pseudoalteromonas luteoviolacea.</title>
        <authorList>
            <person name="Vynne N.G."/>
            <person name="Mansson M."/>
            <person name="Gram L."/>
        </authorList>
    </citation>
    <scope>NUCLEOTIDE SEQUENCE [LARGE SCALE GENOMIC DNA]</scope>
    <source>
        <strain evidence="2 3">DSM 6061</strain>
    </source>
</reference>
<feature type="domain" description="Lon N-terminal" evidence="1">
    <location>
        <begin position="5"/>
        <end position="141"/>
    </location>
</feature>
<dbReference type="InterPro" id="IPR046336">
    <property type="entry name" value="Lon_prtase_N_sf"/>
</dbReference>
<gene>
    <name evidence="2" type="ORF">N475_15115</name>
</gene>
<sequence length="162" mass="18264">MVKVAMKEGSGFVLCHSDDASQCGVSKHGVYVEVVDFSQDKGGQLLIDVHATQRVTITNVSKDEMDLRHGDCEIITDPLWIIGEDDELSFHEKLADLLRDLFVINPQLNTLYKEKNYANPIWVAARWLELLPLTLEQKLKIQSCTSYLGVTNVLAEIFAEQE</sequence>
<comment type="caution">
    <text evidence="2">The sequence shown here is derived from an EMBL/GenBank/DDBJ whole genome shotgun (WGS) entry which is preliminary data.</text>
</comment>
<dbReference type="Pfam" id="PF02190">
    <property type="entry name" value="LON_substr_bdg"/>
    <property type="match status" value="1"/>
</dbReference>
<organism evidence="2 3">
    <name type="scientific">Pseudoalteromonas luteoviolacea DSM 6061</name>
    <dbReference type="NCBI Taxonomy" id="1365250"/>
    <lineage>
        <taxon>Bacteria</taxon>
        <taxon>Pseudomonadati</taxon>
        <taxon>Pseudomonadota</taxon>
        <taxon>Gammaproteobacteria</taxon>
        <taxon>Alteromonadales</taxon>
        <taxon>Pseudoalteromonadaceae</taxon>
        <taxon>Pseudoalteromonas</taxon>
    </lineage>
</organism>
<dbReference type="Proteomes" id="UP000076643">
    <property type="component" value="Unassembled WGS sequence"/>
</dbReference>
<dbReference type="SUPFAM" id="SSF88697">
    <property type="entry name" value="PUA domain-like"/>
    <property type="match status" value="1"/>
</dbReference>
<dbReference type="InterPro" id="IPR015947">
    <property type="entry name" value="PUA-like_sf"/>
</dbReference>
<evidence type="ECO:0000313" key="2">
    <source>
        <dbReference type="EMBL" id="KZN39140.1"/>
    </source>
</evidence>
<dbReference type="PATRIC" id="fig|1365250.3.peg.2254"/>
<keyword evidence="3" id="KW-1185">Reference proteome</keyword>
<protein>
    <recommendedName>
        <fullName evidence="1">Lon N-terminal domain-containing protein</fullName>
    </recommendedName>
</protein>
<dbReference type="AlphaFoldDB" id="A0A166X1J4"/>